<evidence type="ECO:0000313" key="2">
    <source>
        <dbReference type="EMBL" id="CAD7249256.1"/>
    </source>
</evidence>
<feature type="non-terminal residue" evidence="2">
    <location>
        <position position="1"/>
    </location>
</feature>
<dbReference type="Proteomes" id="UP000677054">
    <property type="component" value="Unassembled WGS sequence"/>
</dbReference>
<sequence length="358" mass="40013">MSSLLAFSAGNATDCLPFVAEGHHVGFVRWDVLKTLKDFPNVFTFHSHCVELNQNLKTYEERSWRMAETLEVMRQKYNFPALRGWRNEVCMGLLAPINFPIVAVVKNHKLLCLVFSGLFGIRQYGVDINGYVNDPDLGFCMWLQQRSFTKPTWPGRWDSMAAGGLTSGQGILESVCKEAAEEASIPSHILNASLRPSGSVSFFYEDERGLFPQTEFVYDLELPLDFMPVNADGEVECFQLFPLHEILEKIHSSDFKTTSCPVVVDFLVRHGVITSENQPDLPQLVEMLHSPVHVLFDSISHGKELQVQVVEENSASLSPSPLVVTTCNSTVCCLSLSLSLSILLCVLFHLGMNICYDG</sequence>
<evidence type="ECO:0000259" key="1">
    <source>
        <dbReference type="PROSITE" id="PS51462"/>
    </source>
</evidence>
<accession>A0A7R8XL87</accession>
<organism evidence="2">
    <name type="scientific">Darwinula stevensoni</name>
    <dbReference type="NCBI Taxonomy" id="69355"/>
    <lineage>
        <taxon>Eukaryota</taxon>
        <taxon>Metazoa</taxon>
        <taxon>Ecdysozoa</taxon>
        <taxon>Arthropoda</taxon>
        <taxon>Crustacea</taxon>
        <taxon>Oligostraca</taxon>
        <taxon>Ostracoda</taxon>
        <taxon>Podocopa</taxon>
        <taxon>Podocopida</taxon>
        <taxon>Darwinulocopina</taxon>
        <taxon>Darwinuloidea</taxon>
        <taxon>Darwinulidae</taxon>
        <taxon>Darwinula</taxon>
    </lineage>
</organism>
<feature type="domain" description="Nudix hydrolase" evidence="1">
    <location>
        <begin position="123"/>
        <end position="268"/>
    </location>
</feature>
<reference evidence="2" key="1">
    <citation type="submission" date="2020-11" db="EMBL/GenBank/DDBJ databases">
        <authorList>
            <person name="Tran Van P."/>
        </authorList>
    </citation>
    <scope>NUCLEOTIDE SEQUENCE</scope>
</reference>
<dbReference type="InterPro" id="IPR015797">
    <property type="entry name" value="NUDIX_hydrolase-like_dom_sf"/>
</dbReference>
<dbReference type="SUPFAM" id="SSF55811">
    <property type="entry name" value="Nudix"/>
    <property type="match status" value="1"/>
</dbReference>
<dbReference type="PROSITE" id="PS51462">
    <property type="entry name" value="NUDIX"/>
    <property type="match status" value="1"/>
</dbReference>
<name>A0A7R8XL87_9CRUS</name>
<dbReference type="AlphaFoldDB" id="A0A7R8XL87"/>
<keyword evidence="3" id="KW-1185">Reference proteome</keyword>
<evidence type="ECO:0000313" key="3">
    <source>
        <dbReference type="Proteomes" id="UP000677054"/>
    </source>
</evidence>
<dbReference type="Pfam" id="PF15916">
    <property type="entry name" value="DUF4743"/>
    <property type="match status" value="1"/>
</dbReference>
<dbReference type="InterPro" id="IPR000086">
    <property type="entry name" value="NUDIX_hydrolase_dom"/>
</dbReference>
<dbReference type="PANTHER" id="PTHR13622:SF8">
    <property type="entry name" value="THIAMIN PYROPHOSPHOKINASE 1"/>
    <property type="match status" value="1"/>
</dbReference>
<dbReference type="CDD" id="cd03676">
    <property type="entry name" value="NUDIX_Tnr3_like"/>
    <property type="match status" value="1"/>
</dbReference>
<dbReference type="Gene3D" id="3.90.79.10">
    <property type="entry name" value="Nucleoside Triphosphate Pyrophosphohydrolase"/>
    <property type="match status" value="1"/>
</dbReference>
<dbReference type="FunFam" id="3.90.79.10:FF:000019">
    <property type="entry name" value="Thiamin pyrophosphokinase, putative"/>
    <property type="match status" value="1"/>
</dbReference>
<dbReference type="OrthoDB" id="10261522at2759"/>
<dbReference type="Pfam" id="PF00293">
    <property type="entry name" value="NUDIX"/>
    <property type="match status" value="1"/>
</dbReference>
<protein>
    <recommendedName>
        <fullName evidence="1">Nudix hydrolase domain-containing protein</fullName>
    </recommendedName>
</protein>
<dbReference type="EMBL" id="LR901718">
    <property type="protein sequence ID" value="CAD7249256.1"/>
    <property type="molecule type" value="Genomic_DNA"/>
</dbReference>
<dbReference type="InterPro" id="IPR031804">
    <property type="entry name" value="DUF4743"/>
</dbReference>
<proteinExistence type="predicted"/>
<dbReference type="PANTHER" id="PTHR13622">
    <property type="entry name" value="THIAMIN PYROPHOSPHOKINASE"/>
    <property type="match status" value="1"/>
</dbReference>
<gene>
    <name evidence="2" type="ORF">DSTB1V02_LOCUS9054</name>
</gene>
<dbReference type="EMBL" id="CAJPEV010002201">
    <property type="protein sequence ID" value="CAG0896094.1"/>
    <property type="molecule type" value="Genomic_DNA"/>
</dbReference>
<dbReference type="GO" id="GO:0044715">
    <property type="term" value="F:8-oxo-dGDP phosphatase activity"/>
    <property type="evidence" value="ECO:0007669"/>
    <property type="project" value="UniProtKB-ARBA"/>
</dbReference>